<protein>
    <submittedName>
        <fullName evidence="2">Uncharacterized protein</fullName>
    </submittedName>
</protein>
<evidence type="ECO:0000256" key="1">
    <source>
        <dbReference type="SAM" id="MobiDB-lite"/>
    </source>
</evidence>
<sequence>MTDLNEKLGIEFKIPDPLKRRADTGRRFNRFSKNTGRQSRGRHRNARDQYEKRKSHSI</sequence>
<accession>A0A075FTQ2</accession>
<dbReference type="AlphaFoldDB" id="A0A075FTQ2"/>
<proteinExistence type="predicted"/>
<name>A0A075FTQ2_9ARCH</name>
<feature type="compositionally biased region" description="Basic and acidic residues" evidence="1">
    <location>
        <begin position="1"/>
        <end position="26"/>
    </location>
</feature>
<evidence type="ECO:0000313" key="2">
    <source>
        <dbReference type="EMBL" id="AIE94738.1"/>
    </source>
</evidence>
<feature type="region of interest" description="Disordered" evidence="1">
    <location>
        <begin position="1"/>
        <end position="58"/>
    </location>
</feature>
<organism evidence="2">
    <name type="scientific">uncultured marine thaumarchaeote AD1000_50_E11</name>
    <dbReference type="NCBI Taxonomy" id="1455923"/>
    <lineage>
        <taxon>Archaea</taxon>
        <taxon>Nitrososphaerota</taxon>
        <taxon>environmental samples</taxon>
    </lineage>
</organism>
<dbReference type="EMBL" id="KF900429">
    <property type="protein sequence ID" value="AIE94738.1"/>
    <property type="molecule type" value="Genomic_DNA"/>
</dbReference>
<reference evidence="2" key="1">
    <citation type="journal article" date="2014" name="Genome Biol. Evol.">
        <title>Pangenome evidence for extensive interdomain horizontal transfer affecting lineage core and shell genes in uncultured planktonic thaumarchaeota and euryarchaeota.</title>
        <authorList>
            <person name="Deschamps P."/>
            <person name="Zivanovic Y."/>
            <person name="Moreira D."/>
            <person name="Rodriguez-Valera F."/>
            <person name="Lopez-Garcia P."/>
        </authorList>
    </citation>
    <scope>NUCLEOTIDE SEQUENCE</scope>
</reference>